<organism evidence="1 2">
    <name type="scientific">Caerostris extrusa</name>
    <name type="common">Bark spider</name>
    <name type="synonym">Caerostris bankana</name>
    <dbReference type="NCBI Taxonomy" id="172846"/>
    <lineage>
        <taxon>Eukaryota</taxon>
        <taxon>Metazoa</taxon>
        <taxon>Ecdysozoa</taxon>
        <taxon>Arthropoda</taxon>
        <taxon>Chelicerata</taxon>
        <taxon>Arachnida</taxon>
        <taxon>Araneae</taxon>
        <taxon>Araneomorphae</taxon>
        <taxon>Entelegynae</taxon>
        <taxon>Araneoidea</taxon>
        <taxon>Araneidae</taxon>
        <taxon>Caerostris</taxon>
    </lineage>
</organism>
<evidence type="ECO:0000313" key="1">
    <source>
        <dbReference type="EMBL" id="GIX75537.1"/>
    </source>
</evidence>
<reference evidence="1 2" key="1">
    <citation type="submission" date="2021-06" db="EMBL/GenBank/DDBJ databases">
        <title>Caerostris extrusa draft genome.</title>
        <authorList>
            <person name="Kono N."/>
            <person name="Arakawa K."/>
        </authorList>
    </citation>
    <scope>NUCLEOTIDE SEQUENCE [LARGE SCALE GENOMIC DNA]</scope>
</reference>
<dbReference type="AlphaFoldDB" id="A0AAV4MVY3"/>
<protein>
    <submittedName>
        <fullName evidence="1">Uncharacterized protein</fullName>
    </submittedName>
</protein>
<dbReference type="Proteomes" id="UP001054945">
    <property type="component" value="Unassembled WGS sequence"/>
</dbReference>
<keyword evidence="2" id="KW-1185">Reference proteome</keyword>
<evidence type="ECO:0000313" key="2">
    <source>
        <dbReference type="Proteomes" id="UP001054945"/>
    </source>
</evidence>
<comment type="caution">
    <text evidence="1">The sequence shown here is derived from an EMBL/GenBank/DDBJ whole genome shotgun (WGS) entry which is preliminary data.</text>
</comment>
<gene>
    <name evidence="1" type="ORF">CEXT_422601</name>
</gene>
<name>A0AAV4MVY3_CAEEX</name>
<accession>A0AAV4MVY3</accession>
<dbReference type="EMBL" id="BPLR01002596">
    <property type="protein sequence ID" value="GIX75537.1"/>
    <property type="molecule type" value="Genomic_DNA"/>
</dbReference>
<proteinExistence type="predicted"/>
<sequence length="83" mass="8875">MALPLRSSSNTAAASHWPLFRQDIKYGDKAARFSTPCSVPLHSCTSVRCTPLAIRDGVTHLEVSSAITGLSLNSDSSLCDLQL</sequence>